<evidence type="ECO:0000256" key="1">
    <source>
        <dbReference type="ARBA" id="ARBA00004383"/>
    </source>
</evidence>
<evidence type="ECO:0000256" key="2">
    <source>
        <dbReference type="ARBA" id="ARBA00006555"/>
    </source>
</evidence>
<feature type="region of interest" description="Disordered" evidence="10">
    <location>
        <begin position="51"/>
        <end position="138"/>
    </location>
</feature>
<comment type="subcellular location">
    <subcellularLocation>
        <location evidence="1">Cell inner membrane</location>
        <topology evidence="1">Single-pass membrane protein</topology>
        <orientation evidence="1">Periplasmic side</orientation>
    </subcellularLocation>
</comment>
<keyword evidence="9" id="KW-0472">Membrane</keyword>
<evidence type="ECO:0000256" key="4">
    <source>
        <dbReference type="ARBA" id="ARBA00022475"/>
    </source>
</evidence>
<dbReference type="GO" id="GO:0031992">
    <property type="term" value="F:energy transducer activity"/>
    <property type="evidence" value="ECO:0007669"/>
    <property type="project" value="TreeGrafter"/>
</dbReference>
<evidence type="ECO:0000313" key="12">
    <source>
        <dbReference type="EMBL" id="KXU39335.1"/>
    </source>
</evidence>
<dbReference type="GO" id="GO:0055085">
    <property type="term" value="P:transmembrane transport"/>
    <property type="evidence" value="ECO:0007669"/>
    <property type="project" value="InterPro"/>
</dbReference>
<proteinExistence type="inferred from homology"/>
<dbReference type="Gene3D" id="3.30.1150.10">
    <property type="match status" value="1"/>
</dbReference>
<dbReference type="PANTHER" id="PTHR33446:SF2">
    <property type="entry name" value="PROTEIN TONB"/>
    <property type="match status" value="1"/>
</dbReference>
<keyword evidence="5" id="KW-0997">Cell inner membrane</keyword>
<accession>A0A139SXK9</accession>
<feature type="compositionally biased region" description="Pro residues" evidence="10">
    <location>
        <begin position="51"/>
        <end position="67"/>
    </location>
</feature>
<reference evidence="12 13" key="1">
    <citation type="submission" date="2016-02" db="EMBL/GenBank/DDBJ databases">
        <authorList>
            <person name="Wen L."/>
            <person name="He K."/>
            <person name="Yang H."/>
        </authorList>
    </citation>
    <scope>NUCLEOTIDE SEQUENCE [LARGE SCALE GENOMIC DNA]</scope>
    <source>
        <strain evidence="12 13">CV58</strain>
    </source>
</reference>
<keyword evidence="13" id="KW-1185">Reference proteome</keyword>
<keyword evidence="8" id="KW-1133">Transmembrane helix</keyword>
<dbReference type="InterPro" id="IPR006260">
    <property type="entry name" value="TonB/TolA_C"/>
</dbReference>
<dbReference type="PROSITE" id="PS52015">
    <property type="entry name" value="TONB_CTD"/>
    <property type="match status" value="1"/>
</dbReference>
<dbReference type="InterPro" id="IPR051045">
    <property type="entry name" value="TonB-dependent_transducer"/>
</dbReference>
<evidence type="ECO:0000256" key="5">
    <source>
        <dbReference type="ARBA" id="ARBA00022519"/>
    </source>
</evidence>
<keyword evidence="6" id="KW-0812">Transmembrane</keyword>
<name>A0A139SXK9_9GAMM</name>
<dbReference type="RefSeq" id="WP_068386717.1">
    <property type="nucleotide sequence ID" value="NZ_LSZO01000017.1"/>
</dbReference>
<sequence length="237" mass="25561">MSAPVRSFLRYGASLLAVLLLHGGLAIWAFFWQVEATPAATPPATIMLELPPLPEPVIAPPPPPPPPEPEEEPEPEVPEPEIVIEKPKPKPKPPKPPQPKPPEPPPPPAPPAPPRESPPPVVSAPPAPQVVATRGPSEAEVSWQTRLLSHLARYKRYPEDARRRGFEGTVKVRFKVDAGGKLLSAEVVGPSASASLDRATLTMLRRAGTLPKPPAELIKGDGVEVIAPFVYSLERRR</sequence>
<feature type="domain" description="TonB C-terminal" evidence="11">
    <location>
        <begin position="142"/>
        <end position="237"/>
    </location>
</feature>
<evidence type="ECO:0000256" key="3">
    <source>
        <dbReference type="ARBA" id="ARBA00022448"/>
    </source>
</evidence>
<feature type="compositionally biased region" description="Pro residues" evidence="10">
    <location>
        <begin position="94"/>
        <end position="128"/>
    </location>
</feature>
<evidence type="ECO:0000259" key="11">
    <source>
        <dbReference type="PROSITE" id="PS52015"/>
    </source>
</evidence>
<evidence type="ECO:0000256" key="10">
    <source>
        <dbReference type="SAM" id="MobiDB-lite"/>
    </source>
</evidence>
<organism evidence="12 13">
    <name type="scientific">Ventosimonas gracilis</name>
    <dbReference type="NCBI Taxonomy" id="1680762"/>
    <lineage>
        <taxon>Bacteria</taxon>
        <taxon>Pseudomonadati</taxon>
        <taxon>Pseudomonadota</taxon>
        <taxon>Gammaproteobacteria</taxon>
        <taxon>Pseudomonadales</taxon>
        <taxon>Ventosimonadaceae</taxon>
        <taxon>Ventosimonas</taxon>
    </lineage>
</organism>
<dbReference type="OrthoDB" id="8703302at2"/>
<evidence type="ECO:0000313" key="13">
    <source>
        <dbReference type="Proteomes" id="UP000072660"/>
    </source>
</evidence>
<keyword evidence="4" id="KW-1003">Cell membrane</keyword>
<dbReference type="AlphaFoldDB" id="A0A139SXK9"/>
<dbReference type="InterPro" id="IPR037682">
    <property type="entry name" value="TonB_C"/>
</dbReference>
<dbReference type="NCBIfam" id="TIGR01352">
    <property type="entry name" value="tonB_Cterm"/>
    <property type="match status" value="1"/>
</dbReference>
<keyword evidence="3" id="KW-0813">Transport</keyword>
<dbReference type="GO" id="GO:0015031">
    <property type="term" value="P:protein transport"/>
    <property type="evidence" value="ECO:0007669"/>
    <property type="project" value="UniProtKB-KW"/>
</dbReference>
<feature type="compositionally biased region" description="Acidic residues" evidence="10">
    <location>
        <begin position="68"/>
        <end position="79"/>
    </location>
</feature>
<dbReference type="PANTHER" id="PTHR33446">
    <property type="entry name" value="PROTEIN TONB-RELATED"/>
    <property type="match status" value="1"/>
</dbReference>
<evidence type="ECO:0000256" key="6">
    <source>
        <dbReference type="ARBA" id="ARBA00022692"/>
    </source>
</evidence>
<evidence type="ECO:0000256" key="7">
    <source>
        <dbReference type="ARBA" id="ARBA00022927"/>
    </source>
</evidence>
<evidence type="ECO:0000256" key="9">
    <source>
        <dbReference type="ARBA" id="ARBA00023136"/>
    </source>
</evidence>
<protein>
    <submittedName>
        <fullName evidence="12">Energy transducer TonB</fullName>
    </submittedName>
</protein>
<evidence type="ECO:0000256" key="8">
    <source>
        <dbReference type="ARBA" id="ARBA00022989"/>
    </source>
</evidence>
<dbReference type="SUPFAM" id="SSF74653">
    <property type="entry name" value="TolA/TonB C-terminal domain"/>
    <property type="match status" value="1"/>
</dbReference>
<comment type="similarity">
    <text evidence="2">Belongs to the TonB family.</text>
</comment>
<dbReference type="GO" id="GO:0098797">
    <property type="term" value="C:plasma membrane protein complex"/>
    <property type="evidence" value="ECO:0007669"/>
    <property type="project" value="TreeGrafter"/>
</dbReference>
<comment type="caution">
    <text evidence="12">The sequence shown here is derived from an EMBL/GenBank/DDBJ whole genome shotgun (WGS) entry which is preliminary data.</text>
</comment>
<dbReference type="EMBL" id="LSZO01000017">
    <property type="protein sequence ID" value="KXU39335.1"/>
    <property type="molecule type" value="Genomic_DNA"/>
</dbReference>
<gene>
    <name evidence="12" type="ORF">AXE65_09020</name>
</gene>
<dbReference type="Pfam" id="PF03544">
    <property type="entry name" value="TonB_C"/>
    <property type="match status" value="1"/>
</dbReference>
<dbReference type="PRINTS" id="PR01217">
    <property type="entry name" value="PRICHEXTENSN"/>
</dbReference>
<dbReference type="Proteomes" id="UP000072660">
    <property type="component" value="Unassembled WGS sequence"/>
</dbReference>
<keyword evidence="7" id="KW-0653">Protein transport</keyword>